<dbReference type="Proteomes" id="UP000014672">
    <property type="component" value="Chromosome"/>
</dbReference>
<reference evidence="1 2" key="1">
    <citation type="journal article" date="2013" name="PLoS ONE">
        <title>Complete Genome Analysis of a Haemophilus parasuis Serovar 12 Strain from China.</title>
        <authorList>
            <person name="Li Y."/>
            <person name="Kwok A.H."/>
            <person name="Jiang J."/>
            <person name="Zou Y."/>
            <person name="Zheng F."/>
            <person name="Chen P."/>
            <person name="Hou C."/>
            <person name="Leung F.C."/>
            <person name="Jiang P."/>
        </authorList>
    </citation>
    <scope>NUCLEOTIDE SEQUENCE [LARGE SCALE GENOMIC DNA]</scope>
    <source>
        <strain evidence="1 2">ZJ0906</strain>
    </source>
</reference>
<dbReference type="KEGG" id="hpaz:K756_09460"/>
<dbReference type="InterPro" id="IPR009493">
    <property type="entry name" value="P2_GpE"/>
</dbReference>
<accession>A0A806J5C1</accession>
<dbReference type="EMBL" id="CP005384">
    <property type="protein sequence ID" value="AGO17007.1"/>
    <property type="molecule type" value="Genomic_DNA"/>
</dbReference>
<proteinExistence type="predicted"/>
<organism evidence="1 2">
    <name type="scientific">Glaesserella parasuis ZJ0906</name>
    <dbReference type="NCBI Taxonomy" id="1322346"/>
    <lineage>
        <taxon>Bacteria</taxon>
        <taxon>Pseudomonadati</taxon>
        <taxon>Pseudomonadota</taxon>
        <taxon>Gammaproteobacteria</taxon>
        <taxon>Pasteurellales</taxon>
        <taxon>Pasteurellaceae</taxon>
        <taxon>Glaesserella</taxon>
    </lineage>
</organism>
<dbReference type="AlphaFoldDB" id="A0A806J5C1"/>
<evidence type="ECO:0000313" key="2">
    <source>
        <dbReference type="Proteomes" id="UP000014672"/>
    </source>
</evidence>
<dbReference type="Pfam" id="PF06528">
    <property type="entry name" value="Phage_P2_GpE"/>
    <property type="match status" value="1"/>
</dbReference>
<gene>
    <name evidence="1" type="ORF">K756_09460</name>
</gene>
<evidence type="ECO:0000313" key="1">
    <source>
        <dbReference type="EMBL" id="AGO17007.1"/>
    </source>
</evidence>
<protein>
    <submittedName>
        <fullName evidence="1">Uncharacterized protein</fullName>
    </submittedName>
</protein>
<sequence>MADLAWWYGWQPSELDEFTLDEIQKWYNQADRQVKARYTKAAL</sequence>
<name>A0A806J5C1_GLAPU</name>